<gene>
    <name evidence="8" type="ORF">S40285_09103</name>
</gene>
<evidence type="ECO:0000313" key="8">
    <source>
        <dbReference type="EMBL" id="KFA70638.1"/>
    </source>
</evidence>
<dbReference type="OrthoDB" id="202537at2759"/>
<dbReference type="EC" id="3.2.1.26" evidence="2"/>
<evidence type="ECO:0000259" key="7">
    <source>
        <dbReference type="Pfam" id="PF08244"/>
    </source>
</evidence>
<keyword evidence="4 5" id="KW-0326">Glycosidase</keyword>
<comment type="similarity">
    <text evidence="1 5">Belongs to the glycosyl hydrolase 32 family.</text>
</comment>
<sequence length="461" mass="51124">MRPQYHYTQYQGWINDPAGLSQWKGKHHLFSQFYPDDPFWGPMHWAHAESEDAVHWRELPVALYAKPTDEARDTSGRFTGSAVADGDMLRLFLTDFTDLNFHPNDVQETVLIATSTDGINFDYDPEDPVIPGPPPGGVSPIFRDPKVFRDPTDDSWKMVLSAQGEPGGLIHLYGSDDQISWSDFGIVFSGDGSTGPIFECPNLFPLEDEWVLFYGGAGLGWYEVGSYNGSIFVSEKTGLIDAGPASYAMQWYKDEAGRDLAITWMGNWPTPKWASRVNGWAGQQSITRELFIRRDGGLGSRPIPELDSLASGQATEFGRYQLQKEGETLTIGHTDTARLKLVVDLSASDADSAFSVYLYRSRAEEVRLHYIVASRTLKLETIKAGYAQAGTWEAEIMADDKLSLDIFIDRSGLEIFVGDGTVMSALVWPKYQESKGIDFVAYGGSIVLESASLTPLGSSWC</sequence>
<dbReference type="Gene3D" id="2.60.120.560">
    <property type="entry name" value="Exo-inulinase, domain 1"/>
    <property type="match status" value="1"/>
</dbReference>
<dbReference type="PANTHER" id="PTHR43101:SF1">
    <property type="entry name" value="BETA-FRUCTOSIDASE"/>
    <property type="match status" value="1"/>
</dbReference>
<evidence type="ECO:0000256" key="1">
    <source>
        <dbReference type="ARBA" id="ARBA00009902"/>
    </source>
</evidence>
<dbReference type="Pfam" id="PF00251">
    <property type="entry name" value="Glyco_hydro_32N"/>
    <property type="match status" value="1"/>
</dbReference>
<keyword evidence="3 5" id="KW-0378">Hydrolase</keyword>
<accession>A0A084R353</accession>
<dbReference type="SUPFAM" id="SSF49899">
    <property type="entry name" value="Concanavalin A-like lectins/glucanases"/>
    <property type="match status" value="1"/>
</dbReference>
<keyword evidence="9" id="KW-1185">Reference proteome</keyword>
<evidence type="ECO:0000256" key="4">
    <source>
        <dbReference type="ARBA" id="ARBA00023295"/>
    </source>
</evidence>
<dbReference type="InterPro" id="IPR051214">
    <property type="entry name" value="GH32_Enzymes"/>
</dbReference>
<dbReference type="PANTHER" id="PTHR43101">
    <property type="entry name" value="BETA-FRUCTOSIDASE"/>
    <property type="match status" value="1"/>
</dbReference>
<evidence type="ECO:0000256" key="2">
    <source>
        <dbReference type="ARBA" id="ARBA00012758"/>
    </source>
</evidence>
<protein>
    <recommendedName>
        <fullName evidence="2">beta-fructofuranosidase</fullName>
        <ecNumber evidence="2">3.2.1.26</ecNumber>
    </recommendedName>
</protein>
<evidence type="ECO:0000313" key="9">
    <source>
        <dbReference type="Proteomes" id="UP000028524"/>
    </source>
</evidence>
<dbReference type="Pfam" id="PF08244">
    <property type="entry name" value="Glyco_hydro_32C"/>
    <property type="match status" value="1"/>
</dbReference>
<dbReference type="EMBL" id="KL659158">
    <property type="protein sequence ID" value="KFA70638.1"/>
    <property type="molecule type" value="Genomic_DNA"/>
</dbReference>
<dbReference type="STRING" id="1283841.A0A084R353"/>
<dbReference type="AlphaFoldDB" id="A0A084R353"/>
<proteinExistence type="inferred from homology"/>
<dbReference type="SMART" id="SM00640">
    <property type="entry name" value="Glyco_32"/>
    <property type="match status" value="1"/>
</dbReference>
<dbReference type="GO" id="GO:0004564">
    <property type="term" value="F:beta-fructofuranosidase activity"/>
    <property type="evidence" value="ECO:0007669"/>
    <property type="project" value="UniProtKB-EC"/>
</dbReference>
<organism evidence="8 9">
    <name type="scientific">Stachybotrys chlorohalonatus (strain IBT 40285)</name>
    <dbReference type="NCBI Taxonomy" id="1283841"/>
    <lineage>
        <taxon>Eukaryota</taxon>
        <taxon>Fungi</taxon>
        <taxon>Dikarya</taxon>
        <taxon>Ascomycota</taxon>
        <taxon>Pezizomycotina</taxon>
        <taxon>Sordariomycetes</taxon>
        <taxon>Hypocreomycetidae</taxon>
        <taxon>Hypocreales</taxon>
        <taxon>Stachybotryaceae</taxon>
        <taxon>Stachybotrys</taxon>
    </lineage>
</organism>
<dbReference type="InParanoid" id="A0A084R353"/>
<dbReference type="Proteomes" id="UP000028524">
    <property type="component" value="Unassembled WGS sequence"/>
</dbReference>
<dbReference type="SUPFAM" id="SSF75005">
    <property type="entry name" value="Arabinanase/levansucrase/invertase"/>
    <property type="match status" value="1"/>
</dbReference>
<name>A0A084R353_STAC4</name>
<dbReference type="InterPro" id="IPR013189">
    <property type="entry name" value="Glyco_hydro_32_C"/>
</dbReference>
<dbReference type="SMR" id="A0A084R353"/>
<dbReference type="OMA" id="FGWMNDP"/>
<dbReference type="InterPro" id="IPR023296">
    <property type="entry name" value="Glyco_hydro_beta-prop_sf"/>
</dbReference>
<dbReference type="Gene3D" id="2.115.10.20">
    <property type="entry name" value="Glycosyl hydrolase domain, family 43"/>
    <property type="match status" value="1"/>
</dbReference>
<dbReference type="InterPro" id="IPR013148">
    <property type="entry name" value="Glyco_hydro_32_N"/>
</dbReference>
<dbReference type="InterPro" id="IPR013320">
    <property type="entry name" value="ConA-like_dom_sf"/>
</dbReference>
<reference evidence="8 9" key="1">
    <citation type="journal article" date="2014" name="BMC Genomics">
        <title>Comparative genome sequencing reveals chemotype-specific gene clusters in the toxigenic black mold Stachybotrys.</title>
        <authorList>
            <person name="Semeiks J."/>
            <person name="Borek D."/>
            <person name="Otwinowski Z."/>
            <person name="Grishin N.V."/>
        </authorList>
    </citation>
    <scope>NUCLEOTIDE SEQUENCE [LARGE SCALE GENOMIC DNA]</scope>
    <source>
        <strain evidence="8 9">IBT 40285</strain>
    </source>
</reference>
<dbReference type="CDD" id="cd08996">
    <property type="entry name" value="GH32_FFase"/>
    <property type="match status" value="1"/>
</dbReference>
<feature type="domain" description="Glycosyl hydrolase family 32 C-terminal" evidence="7">
    <location>
        <begin position="307"/>
        <end position="452"/>
    </location>
</feature>
<feature type="domain" description="Glycosyl hydrolase family 32 N-terminal" evidence="6">
    <location>
        <begin position="6"/>
        <end position="295"/>
    </location>
</feature>
<dbReference type="HOGENOM" id="CLU_001528_7_0_1"/>
<evidence type="ECO:0000256" key="5">
    <source>
        <dbReference type="RuleBase" id="RU362110"/>
    </source>
</evidence>
<evidence type="ECO:0000259" key="6">
    <source>
        <dbReference type="Pfam" id="PF00251"/>
    </source>
</evidence>
<dbReference type="InterPro" id="IPR001362">
    <property type="entry name" value="Glyco_hydro_32"/>
</dbReference>
<evidence type="ECO:0000256" key="3">
    <source>
        <dbReference type="ARBA" id="ARBA00022801"/>
    </source>
</evidence>
<dbReference type="GO" id="GO:0005975">
    <property type="term" value="P:carbohydrate metabolic process"/>
    <property type="evidence" value="ECO:0007669"/>
    <property type="project" value="InterPro"/>
</dbReference>